<dbReference type="RefSeq" id="WP_090678844.1">
    <property type="nucleotide sequence ID" value="NZ_FORU01000007.1"/>
</dbReference>
<dbReference type="OrthoDB" id="2149800at2"/>
<keyword evidence="1" id="KW-0732">Signal</keyword>
<accession>A0A1I3R8F2</accession>
<dbReference type="EMBL" id="FORU01000007">
    <property type="protein sequence ID" value="SFJ41617.1"/>
    <property type="molecule type" value="Genomic_DNA"/>
</dbReference>
<feature type="domain" description="LysM" evidence="2">
    <location>
        <begin position="166"/>
        <end position="210"/>
    </location>
</feature>
<feature type="domain" description="LysM" evidence="2">
    <location>
        <begin position="28"/>
        <end position="78"/>
    </location>
</feature>
<dbReference type="InterPro" id="IPR028082">
    <property type="entry name" value="Peripla_BP_I"/>
</dbReference>
<keyword evidence="4" id="KW-1185">Reference proteome</keyword>
<feature type="domain" description="LysM" evidence="2">
    <location>
        <begin position="93"/>
        <end position="137"/>
    </location>
</feature>
<organism evidence="3 4">
    <name type="scientific">Myroides guanonis</name>
    <dbReference type="NCBI Taxonomy" id="1150112"/>
    <lineage>
        <taxon>Bacteria</taxon>
        <taxon>Pseudomonadati</taxon>
        <taxon>Bacteroidota</taxon>
        <taxon>Flavobacteriia</taxon>
        <taxon>Flavobacteriales</taxon>
        <taxon>Flavobacteriaceae</taxon>
        <taxon>Myroides</taxon>
    </lineage>
</organism>
<dbReference type="CDD" id="cd00118">
    <property type="entry name" value="LysM"/>
    <property type="match status" value="4"/>
</dbReference>
<dbReference type="Pfam" id="PF01476">
    <property type="entry name" value="LysM"/>
    <property type="match status" value="4"/>
</dbReference>
<dbReference type="PANTHER" id="PTHR33734">
    <property type="entry name" value="LYSM DOMAIN-CONTAINING GPI-ANCHORED PROTEIN 2"/>
    <property type="match status" value="1"/>
</dbReference>
<name>A0A1I3R8F2_9FLAO</name>
<dbReference type="Proteomes" id="UP000243887">
    <property type="component" value="Unassembled WGS sequence"/>
</dbReference>
<evidence type="ECO:0000256" key="1">
    <source>
        <dbReference type="SAM" id="SignalP"/>
    </source>
</evidence>
<dbReference type="SMART" id="SM00257">
    <property type="entry name" value="LysM"/>
    <property type="match status" value="4"/>
</dbReference>
<dbReference type="AlphaFoldDB" id="A0A1I3R8F2"/>
<evidence type="ECO:0000313" key="4">
    <source>
        <dbReference type="Proteomes" id="UP000243887"/>
    </source>
</evidence>
<dbReference type="SUPFAM" id="SSF54106">
    <property type="entry name" value="LysM domain"/>
    <property type="match status" value="4"/>
</dbReference>
<dbReference type="STRING" id="1150112.SAMN04487893_10758"/>
<evidence type="ECO:0000313" key="3">
    <source>
        <dbReference type="EMBL" id="SFJ41617.1"/>
    </source>
</evidence>
<dbReference type="Gene3D" id="3.40.50.2300">
    <property type="match status" value="1"/>
</dbReference>
<dbReference type="InterPro" id="IPR036779">
    <property type="entry name" value="LysM_dom_sf"/>
</dbReference>
<protein>
    <submittedName>
        <fullName evidence="3">Amino acid/amide ABC transporter substrate-binding protein, HAAT family</fullName>
    </submittedName>
</protein>
<reference evidence="4" key="1">
    <citation type="submission" date="2016-10" db="EMBL/GenBank/DDBJ databases">
        <authorList>
            <person name="Varghese N."/>
            <person name="Submissions S."/>
        </authorList>
    </citation>
    <scope>NUCLEOTIDE SEQUENCE [LARGE SCALE GENOMIC DNA]</scope>
    <source>
        <strain evidence="4">DSM 26542</strain>
    </source>
</reference>
<dbReference type="GO" id="GO:0008932">
    <property type="term" value="F:lytic endotransglycosylase activity"/>
    <property type="evidence" value="ECO:0007669"/>
    <property type="project" value="TreeGrafter"/>
</dbReference>
<dbReference type="PROSITE" id="PS51782">
    <property type="entry name" value="LYSM"/>
    <property type="match status" value="4"/>
</dbReference>
<dbReference type="PANTHER" id="PTHR33734:SF22">
    <property type="entry name" value="MEMBRANE-BOUND LYTIC MUREIN TRANSGLYCOSYLASE D"/>
    <property type="match status" value="1"/>
</dbReference>
<proteinExistence type="predicted"/>
<evidence type="ECO:0000259" key="2">
    <source>
        <dbReference type="PROSITE" id="PS51782"/>
    </source>
</evidence>
<dbReference type="SUPFAM" id="SSF53822">
    <property type="entry name" value="Periplasmic binding protein-like I"/>
    <property type="match status" value="1"/>
</dbReference>
<gene>
    <name evidence="3" type="ORF">SAMN04487893_10758</name>
</gene>
<feature type="signal peptide" evidence="1">
    <location>
        <begin position="1"/>
        <end position="22"/>
    </location>
</feature>
<sequence length="660" mass="74533">MKKKVIACFTAFIVASSWGVFAQESGYIKHRVNRGETVSKIAREYGLSVTELIEHNPEAKNGIRENEFVLIPNKEPQPIVKDSKKVMETPPIKTHVVEVKETIYSLTRKFKISVQDIYKWNPGLKENGLKVGETIYISEDPSITALQDKFKEKNESSKEFNKLDYIYKIVEPKETLYGIANEYNTTVQNLIILNPELGKRELKIGEKIKVPSVFKKGIGKMEEDQIKDILKGGTTKIKVEPKETIYSITKDYGISAEELLKLNPDLRFGLKTGMELNVPKTGIESYDAKKNLNYETVFSNKHSAVISNLEKSIVKTNSKEIAFLLPFNVDNLGSDIERKLKTDSFLNMTLDFYAGSLLAIEEANKLGLPLNVKVYDSNESKNNSSVASIVSKEEFQDVDVVIGPFFQNNINLLTQKLKNTDIVMVSPLSNEKAITESSNVIQTMPHSDVLKSTLLDYFISQKSNITVIVDDKKSSTKNFLQKEYPNVRVLNSSAAKTIGNYLVANTKNVFILDSNSIETALETTNQLLNKKDLFDIQLAAFEKNDVFDYSEITIEKLVALKLTYPSVTRENETEAGSLFAKNYKAKNNIYPSRYATRGYDVTMDVILRMFQKDGFLASMNSNSQQIENKFIYVTNSNGVIRNTGVYLLQYGEDLTINVIQ</sequence>
<feature type="chain" id="PRO_5017479017" evidence="1">
    <location>
        <begin position="23"/>
        <end position="660"/>
    </location>
</feature>
<feature type="domain" description="LysM" evidence="2">
    <location>
        <begin position="235"/>
        <end position="278"/>
    </location>
</feature>
<dbReference type="InterPro" id="IPR018392">
    <property type="entry name" value="LysM"/>
</dbReference>
<dbReference type="Gene3D" id="3.10.350.10">
    <property type="entry name" value="LysM domain"/>
    <property type="match status" value="4"/>
</dbReference>